<evidence type="ECO:0000313" key="5">
    <source>
        <dbReference type="Proteomes" id="UP000247523"/>
    </source>
</evidence>
<comment type="caution">
    <text evidence="4">The sequence shown here is derived from an EMBL/GenBank/DDBJ whole genome shotgun (WGS) entry which is preliminary data.</text>
</comment>
<gene>
    <name evidence="4" type="ORF">C8E03_104151</name>
</gene>
<accession>A0A318ESD0</accession>
<feature type="domain" description="GH16" evidence="3">
    <location>
        <begin position="14"/>
        <end position="264"/>
    </location>
</feature>
<dbReference type="PANTHER" id="PTHR10963:SF55">
    <property type="entry name" value="GLYCOSIDE HYDROLASE FAMILY 16 PROTEIN"/>
    <property type="match status" value="1"/>
</dbReference>
<dbReference type="InterPro" id="IPR013320">
    <property type="entry name" value="ConA-like_dom_sf"/>
</dbReference>
<dbReference type="PROSITE" id="PS51762">
    <property type="entry name" value="GH16_2"/>
    <property type="match status" value="1"/>
</dbReference>
<reference evidence="4 5" key="1">
    <citation type="submission" date="2018-05" db="EMBL/GenBank/DDBJ databases">
        <title>Genomic Encyclopedia of Type Strains, Phase IV (KMG-IV): sequencing the most valuable type-strain genomes for metagenomic binning, comparative biology and taxonomic classification.</title>
        <authorList>
            <person name="Goeker M."/>
        </authorList>
    </citation>
    <scope>NUCLEOTIDE SEQUENCE [LARGE SCALE GENOMIC DNA]</scope>
    <source>
        <strain evidence="4 5">DSM 28816</strain>
    </source>
</reference>
<dbReference type="PANTHER" id="PTHR10963">
    <property type="entry name" value="GLYCOSYL HYDROLASE-RELATED"/>
    <property type="match status" value="1"/>
</dbReference>
<comment type="similarity">
    <text evidence="1">Belongs to the glycosyl hydrolase 16 family.</text>
</comment>
<dbReference type="Gene3D" id="2.60.120.200">
    <property type="match status" value="1"/>
</dbReference>
<dbReference type="GO" id="GO:0005975">
    <property type="term" value="P:carbohydrate metabolic process"/>
    <property type="evidence" value="ECO:0007669"/>
    <property type="project" value="InterPro"/>
</dbReference>
<evidence type="ECO:0000313" key="4">
    <source>
        <dbReference type="EMBL" id="PXV91143.1"/>
    </source>
</evidence>
<dbReference type="SUPFAM" id="SSF49899">
    <property type="entry name" value="Concanavalin A-like lectins/glucanases"/>
    <property type="match status" value="1"/>
</dbReference>
<dbReference type="EMBL" id="QICS01000004">
    <property type="protein sequence ID" value="PXV91143.1"/>
    <property type="molecule type" value="Genomic_DNA"/>
</dbReference>
<dbReference type="CDD" id="cd08023">
    <property type="entry name" value="GH16_laminarinase_like"/>
    <property type="match status" value="1"/>
</dbReference>
<feature type="signal peptide" evidence="2">
    <location>
        <begin position="1"/>
        <end position="26"/>
    </location>
</feature>
<proteinExistence type="inferred from homology"/>
<evidence type="ECO:0000256" key="1">
    <source>
        <dbReference type="ARBA" id="ARBA00006865"/>
    </source>
</evidence>
<organism evidence="4 5">
    <name type="scientific">Lachnotalea glycerini</name>
    <dbReference type="NCBI Taxonomy" id="1763509"/>
    <lineage>
        <taxon>Bacteria</taxon>
        <taxon>Bacillati</taxon>
        <taxon>Bacillota</taxon>
        <taxon>Clostridia</taxon>
        <taxon>Lachnospirales</taxon>
        <taxon>Lachnospiraceae</taxon>
        <taxon>Lachnotalea</taxon>
    </lineage>
</organism>
<dbReference type="RefSeq" id="WP_110291016.1">
    <property type="nucleotide sequence ID" value="NZ_QICS01000004.1"/>
</dbReference>
<dbReference type="InterPro" id="IPR000757">
    <property type="entry name" value="Beta-glucanase-like"/>
</dbReference>
<sequence>MKKVIFSFMAALSLICSSAPVMNVSASDTYNLVWSDEFSGNSLNKSNWVCETGTGSGGWGNNELEYYTDRTDNVRVEDGNLIIEAKKESYNGMNYTSGRIKTQGLQQFTYGKIEAKIKLPAGQGIWPAFWMLGANMPEVSWPKCGEIDIMEHVNNVAGINGTIHWDTNGYAYYGGVSSSIDVTQYHVYSVEWNKESIKWFIDGEQYWESNIKDSINGTDEFHKPFFILLNLAVGGNWPGSPDASTQFPAQMCVDYVRVYQQDGDGGSTSDDENLSSTTWYLSDQNMQTTKSTVTGWQPTKKISTTPNYWTSDAINGTYSGGNWNFTLWTNSPSKASNVTVDIYKVDADGSNQTLLGSQTVNVTATGTGNHASNFTYSLDPVTLDNQKLMIKVYKASGEDATMCYNTNDFATKLVTP</sequence>
<keyword evidence="2" id="KW-0732">Signal</keyword>
<dbReference type="AlphaFoldDB" id="A0A318ESD0"/>
<evidence type="ECO:0000259" key="3">
    <source>
        <dbReference type="PROSITE" id="PS51762"/>
    </source>
</evidence>
<name>A0A318ESD0_9FIRM</name>
<evidence type="ECO:0000256" key="2">
    <source>
        <dbReference type="SAM" id="SignalP"/>
    </source>
</evidence>
<dbReference type="Proteomes" id="UP000247523">
    <property type="component" value="Unassembled WGS sequence"/>
</dbReference>
<dbReference type="GO" id="GO:0004553">
    <property type="term" value="F:hydrolase activity, hydrolyzing O-glycosyl compounds"/>
    <property type="evidence" value="ECO:0007669"/>
    <property type="project" value="InterPro"/>
</dbReference>
<feature type="chain" id="PRO_5016445404" evidence="2">
    <location>
        <begin position="27"/>
        <end position="416"/>
    </location>
</feature>
<dbReference type="InterPro" id="IPR050546">
    <property type="entry name" value="Glycosyl_Hydrlase_16"/>
</dbReference>
<protein>
    <submittedName>
        <fullName evidence="4">Beta-glucanase (GH16 family)</fullName>
    </submittedName>
</protein>
<dbReference type="Pfam" id="PF00722">
    <property type="entry name" value="Glyco_hydro_16"/>
    <property type="match status" value="1"/>
</dbReference>